<dbReference type="AlphaFoldDB" id="A0A3N4J2S6"/>
<evidence type="ECO:0000313" key="2">
    <source>
        <dbReference type="EMBL" id="RPA91388.1"/>
    </source>
</evidence>
<reference evidence="2 3" key="1">
    <citation type="journal article" date="2018" name="Nat. Ecol. Evol.">
        <title>Pezizomycetes genomes reveal the molecular basis of ectomycorrhizal truffle lifestyle.</title>
        <authorList>
            <person name="Murat C."/>
            <person name="Payen T."/>
            <person name="Noel B."/>
            <person name="Kuo A."/>
            <person name="Morin E."/>
            <person name="Chen J."/>
            <person name="Kohler A."/>
            <person name="Krizsan K."/>
            <person name="Balestrini R."/>
            <person name="Da Silva C."/>
            <person name="Montanini B."/>
            <person name="Hainaut M."/>
            <person name="Levati E."/>
            <person name="Barry K.W."/>
            <person name="Belfiori B."/>
            <person name="Cichocki N."/>
            <person name="Clum A."/>
            <person name="Dockter R.B."/>
            <person name="Fauchery L."/>
            <person name="Guy J."/>
            <person name="Iotti M."/>
            <person name="Le Tacon F."/>
            <person name="Lindquist E.A."/>
            <person name="Lipzen A."/>
            <person name="Malagnac F."/>
            <person name="Mello A."/>
            <person name="Molinier V."/>
            <person name="Miyauchi S."/>
            <person name="Poulain J."/>
            <person name="Riccioni C."/>
            <person name="Rubini A."/>
            <person name="Sitrit Y."/>
            <person name="Splivallo R."/>
            <person name="Traeger S."/>
            <person name="Wang M."/>
            <person name="Zifcakova L."/>
            <person name="Wipf D."/>
            <person name="Zambonelli A."/>
            <person name="Paolocci F."/>
            <person name="Nowrousian M."/>
            <person name="Ottonello S."/>
            <person name="Baldrian P."/>
            <person name="Spatafora J.W."/>
            <person name="Henrissat B."/>
            <person name="Nagy L.G."/>
            <person name="Aury J.M."/>
            <person name="Wincker P."/>
            <person name="Grigoriev I.V."/>
            <person name="Bonfante P."/>
            <person name="Martin F.M."/>
        </authorList>
    </citation>
    <scope>NUCLEOTIDE SEQUENCE [LARGE SCALE GENOMIC DNA]</scope>
    <source>
        <strain evidence="2 3">120613-1</strain>
    </source>
</reference>
<gene>
    <name evidence="2" type="ORF">L873DRAFT_315520</name>
</gene>
<proteinExistence type="predicted"/>
<dbReference type="EMBL" id="ML120498">
    <property type="protein sequence ID" value="RPA91388.1"/>
    <property type="molecule type" value="Genomic_DNA"/>
</dbReference>
<feature type="signal peptide" evidence="1">
    <location>
        <begin position="1"/>
        <end position="19"/>
    </location>
</feature>
<accession>A0A3N4J2S6</accession>
<evidence type="ECO:0000313" key="3">
    <source>
        <dbReference type="Proteomes" id="UP000276215"/>
    </source>
</evidence>
<sequence length="78" mass="9537">MIFCLFLLVLRLVLMYGFGGEKVFTYMIRLDYMCIAWTHRWPELIHYSRYWRQWSKERGKKNTILVTDKVISYLNLPA</sequence>
<organism evidence="2 3">
    <name type="scientific">Choiromyces venosus 120613-1</name>
    <dbReference type="NCBI Taxonomy" id="1336337"/>
    <lineage>
        <taxon>Eukaryota</taxon>
        <taxon>Fungi</taxon>
        <taxon>Dikarya</taxon>
        <taxon>Ascomycota</taxon>
        <taxon>Pezizomycotina</taxon>
        <taxon>Pezizomycetes</taxon>
        <taxon>Pezizales</taxon>
        <taxon>Tuberaceae</taxon>
        <taxon>Choiromyces</taxon>
    </lineage>
</organism>
<keyword evidence="3" id="KW-1185">Reference proteome</keyword>
<evidence type="ECO:0000256" key="1">
    <source>
        <dbReference type="SAM" id="SignalP"/>
    </source>
</evidence>
<name>A0A3N4J2S6_9PEZI</name>
<dbReference type="Proteomes" id="UP000276215">
    <property type="component" value="Unassembled WGS sequence"/>
</dbReference>
<protein>
    <submittedName>
        <fullName evidence="2">Uncharacterized protein</fullName>
    </submittedName>
</protein>
<keyword evidence="1" id="KW-0732">Signal</keyword>
<feature type="chain" id="PRO_5017998971" evidence="1">
    <location>
        <begin position="20"/>
        <end position="78"/>
    </location>
</feature>